<dbReference type="GO" id="GO:0016831">
    <property type="term" value="F:carboxy-lyase activity"/>
    <property type="evidence" value="ECO:0007669"/>
    <property type="project" value="InterPro"/>
</dbReference>
<dbReference type="EMBL" id="CP019791">
    <property type="protein sequence ID" value="AQT69328.1"/>
    <property type="molecule type" value="Genomic_DNA"/>
</dbReference>
<keyword evidence="4" id="KW-1185">Reference proteome</keyword>
<protein>
    <submittedName>
        <fullName evidence="3">Putative metal-dependent hydrolase of the TIM-barrel fold protein</fullName>
    </submittedName>
</protein>
<evidence type="ECO:0000313" key="4">
    <source>
        <dbReference type="Proteomes" id="UP000189674"/>
    </source>
</evidence>
<dbReference type="Pfam" id="PF04909">
    <property type="entry name" value="Amidohydro_2"/>
    <property type="match status" value="1"/>
</dbReference>
<evidence type="ECO:0000313" key="3">
    <source>
        <dbReference type="EMBL" id="AQT69328.1"/>
    </source>
</evidence>
<dbReference type="OrthoDB" id="9771932at2"/>
<accession>A0A1U9NNM5</accession>
<evidence type="ECO:0000259" key="2">
    <source>
        <dbReference type="Pfam" id="PF04909"/>
    </source>
</evidence>
<dbReference type="InterPro" id="IPR032465">
    <property type="entry name" value="ACMSD"/>
</dbReference>
<sequence length="257" mass="28603">MITDCHTHIANPTNKAEIEGHLEACSSADACIVLGSVENSIPDYNKQLGEYCKSHKKMTGFGVINPVEDPVKSRAVKNRIRDAGLAGIVLYCSEHRFHPAHSRAMRLYEAAEKLNLPVFFHNSAPYSSGAIMDYGRTFLLDEIARRFPSLKIIIGGMGVPFASETICMISKHDNVFADLTFRPNRVWEVYNLVVTAYEADVMDKLLFGSGYPLSGVNECVETLLGFNRLMADTHLPVVPRQELRNIIERDAFALLGL</sequence>
<dbReference type="Proteomes" id="UP000189674">
    <property type="component" value="Chromosome"/>
</dbReference>
<dbReference type="GO" id="GO:0016787">
    <property type="term" value="F:hydrolase activity"/>
    <property type="evidence" value="ECO:0007669"/>
    <property type="project" value="UniProtKB-KW"/>
</dbReference>
<reference evidence="4" key="1">
    <citation type="submission" date="2017-02" db="EMBL/GenBank/DDBJ databases">
        <title>Comparative genomics and description of representatives of a novel lineage of planctomycetes thriving in anoxic sediments.</title>
        <authorList>
            <person name="Spring S."/>
            <person name="Bunk B."/>
            <person name="Sproer C."/>
        </authorList>
    </citation>
    <scope>NUCLEOTIDE SEQUENCE [LARGE SCALE GENOMIC DNA]</scope>
    <source>
        <strain evidence="4">ST-NAGAB-D1</strain>
    </source>
</reference>
<dbReference type="KEGG" id="alus:STSP2_02517"/>
<dbReference type="Gene3D" id="3.20.20.140">
    <property type="entry name" value="Metal-dependent hydrolases"/>
    <property type="match status" value="1"/>
</dbReference>
<name>A0A1U9NNM5_9BACT</name>
<dbReference type="STRING" id="1936003.STSP2_02517"/>
<proteinExistence type="predicted"/>
<gene>
    <name evidence="3" type="ORF">STSP2_02517</name>
</gene>
<feature type="domain" description="Amidohydrolase-related" evidence="2">
    <location>
        <begin position="39"/>
        <end position="228"/>
    </location>
</feature>
<dbReference type="InterPro" id="IPR006680">
    <property type="entry name" value="Amidohydro-rel"/>
</dbReference>
<dbReference type="InterPro" id="IPR032466">
    <property type="entry name" value="Metal_Hydrolase"/>
</dbReference>
<keyword evidence="3" id="KW-0378">Hydrolase</keyword>
<keyword evidence="1" id="KW-0456">Lyase</keyword>
<dbReference type="PANTHER" id="PTHR21240">
    <property type="entry name" value="2-AMINO-3-CARBOXYLMUCONATE-6-SEMIALDEHYDE DECARBOXYLASE"/>
    <property type="match status" value="1"/>
</dbReference>
<dbReference type="AlphaFoldDB" id="A0A1U9NNM5"/>
<dbReference type="RefSeq" id="WP_146663024.1">
    <property type="nucleotide sequence ID" value="NZ_CP019791.1"/>
</dbReference>
<dbReference type="SUPFAM" id="SSF51556">
    <property type="entry name" value="Metallo-dependent hydrolases"/>
    <property type="match status" value="1"/>
</dbReference>
<organism evidence="3 4">
    <name type="scientific">Anaerohalosphaera lusitana</name>
    <dbReference type="NCBI Taxonomy" id="1936003"/>
    <lineage>
        <taxon>Bacteria</taxon>
        <taxon>Pseudomonadati</taxon>
        <taxon>Planctomycetota</taxon>
        <taxon>Phycisphaerae</taxon>
        <taxon>Sedimentisphaerales</taxon>
        <taxon>Anaerohalosphaeraceae</taxon>
        <taxon>Anaerohalosphaera</taxon>
    </lineage>
</organism>
<evidence type="ECO:0000256" key="1">
    <source>
        <dbReference type="ARBA" id="ARBA00023239"/>
    </source>
</evidence>